<protein>
    <submittedName>
        <fullName evidence="1">Uncharacterized protein</fullName>
    </submittedName>
</protein>
<organism evidence="1 2">
    <name type="scientific">Megaselia scalaris</name>
    <name type="common">Humpbacked fly</name>
    <name type="synonym">Phora scalaris</name>
    <dbReference type="NCBI Taxonomy" id="36166"/>
    <lineage>
        <taxon>Eukaryota</taxon>
        <taxon>Metazoa</taxon>
        <taxon>Ecdysozoa</taxon>
        <taxon>Arthropoda</taxon>
        <taxon>Hexapoda</taxon>
        <taxon>Insecta</taxon>
        <taxon>Pterygota</taxon>
        <taxon>Neoptera</taxon>
        <taxon>Endopterygota</taxon>
        <taxon>Diptera</taxon>
        <taxon>Brachycera</taxon>
        <taxon>Muscomorpha</taxon>
        <taxon>Platypezoidea</taxon>
        <taxon>Phoridae</taxon>
        <taxon>Megaseliini</taxon>
        <taxon>Megaselia</taxon>
    </lineage>
</organism>
<dbReference type="EnsemblMetazoa" id="MESCA007826-RA">
    <property type="protein sequence ID" value="MESCA007826-PA"/>
    <property type="gene ID" value="MESCA007826"/>
</dbReference>
<reference evidence="2" key="1">
    <citation type="submission" date="2013-02" db="EMBL/GenBank/DDBJ databases">
        <authorList>
            <person name="Hughes D."/>
        </authorList>
    </citation>
    <scope>NUCLEOTIDE SEQUENCE</scope>
    <source>
        <strain>Durham</strain>
        <strain evidence="2">NC isolate 2 -- Noor lab</strain>
    </source>
</reference>
<dbReference type="Proteomes" id="UP000015102">
    <property type="component" value="Unassembled WGS sequence"/>
</dbReference>
<reference evidence="1" key="2">
    <citation type="submission" date="2015-06" db="UniProtKB">
        <authorList>
            <consortium name="EnsemblMetazoa"/>
        </authorList>
    </citation>
    <scope>IDENTIFICATION</scope>
</reference>
<evidence type="ECO:0000313" key="2">
    <source>
        <dbReference type="Proteomes" id="UP000015102"/>
    </source>
</evidence>
<proteinExistence type="predicted"/>
<dbReference type="EMBL" id="CAQQ02393151">
    <property type="status" value="NOT_ANNOTATED_CDS"/>
    <property type="molecule type" value="Genomic_DNA"/>
</dbReference>
<accession>T1GVL5</accession>
<sequence length="65" mass="7336">MHSSTYFVFIGLQYTSLPEPIVNEPHNFDVIKRNKLINICSPMSMASVQSPQMTDFCSTLGKNLL</sequence>
<dbReference type="HOGENOM" id="CLU_2852246_0_0_1"/>
<keyword evidence="2" id="KW-1185">Reference proteome</keyword>
<name>T1GVL5_MEGSC</name>
<evidence type="ECO:0000313" key="1">
    <source>
        <dbReference type="EnsemblMetazoa" id="MESCA007826-PA"/>
    </source>
</evidence>
<dbReference type="AlphaFoldDB" id="T1GVL5"/>
<dbReference type="EMBL" id="CAQQ02393150">
    <property type="status" value="NOT_ANNOTATED_CDS"/>
    <property type="molecule type" value="Genomic_DNA"/>
</dbReference>